<comment type="caution">
    <text evidence="1">The sequence shown here is derived from an EMBL/GenBank/DDBJ whole genome shotgun (WGS) entry which is preliminary data.</text>
</comment>
<evidence type="ECO:0000313" key="1">
    <source>
        <dbReference type="EMBL" id="KAA9331612.1"/>
    </source>
</evidence>
<accession>A0A7L5A0P4</accession>
<dbReference type="RefSeq" id="WP_151079792.1">
    <property type="nucleotide sequence ID" value="NZ_CP047647.1"/>
</dbReference>
<name>A0A7L5A0P4_9BACT</name>
<organism evidence="1 2">
    <name type="scientific">Hymenobacter busanensis</name>
    <dbReference type="NCBI Taxonomy" id="2607656"/>
    <lineage>
        <taxon>Bacteria</taxon>
        <taxon>Pseudomonadati</taxon>
        <taxon>Bacteroidota</taxon>
        <taxon>Cytophagia</taxon>
        <taxon>Cytophagales</taxon>
        <taxon>Hymenobacteraceae</taxon>
        <taxon>Hymenobacter</taxon>
    </lineage>
</organism>
<gene>
    <name evidence="1" type="ORF">F0P96_15375</name>
</gene>
<evidence type="ECO:0000313" key="2">
    <source>
        <dbReference type="Proteomes" id="UP000326380"/>
    </source>
</evidence>
<proteinExistence type="predicted"/>
<keyword evidence="2" id="KW-1185">Reference proteome</keyword>
<sequence>MDLETLLTYNRWLHIGCGMIGFFVAPVALATRKGGGAHRFWGKVFFWAMLTAGVTAIAAAAFKGLTFLLLTGVFSLYLSYLGYRALYQKRLGRGQQPALYDWLGSGLGLLVFIGTVAYGAATRQLVPVVFGLIGARLAYGELRKLYRPAPDATCWFFDHMRGFVISYIAAVSAFSATSFTFLPVEVRFLWPTAVGTPLLAWWIYRYKKQFANGRRMADVAQLRPEAQPLARVS</sequence>
<protein>
    <submittedName>
        <fullName evidence="1">Uncharacterized protein</fullName>
    </submittedName>
</protein>
<dbReference type="AlphaFoldDB" id="A0A7L5A0P4"/>
<dbReference type="EMBL" id="VTWU01000005">
    <property type="protein sequence ID" value="KAA9331612.1"/>
    <property type="molecule type" value="Genomic_DNA"/>
</dbReference>
<dbReference type="Proteomes" id="UP000326380">
    <property type="component" value="Unassembled WGS sequence"/>
</dbReference>
<reference evidence="1 2" key="1">
    <citation type="submission" date="2019-09" db="EMBL/GenBank/DDBJ databases">
        <title>Genome sequence of Hymenobacter sp. M3.</title>
        <authorList>
            <person name="Srinivasan S."/>
        </authorList>
    </citation>
    <scope>NUCLEOTIDE SEQUENCE [LARGE SCALE GENOMIC DNA]</scope>
    <source>
        <strain evidence="1 2">M3</strain>
    </source>
</reference>